<name>A0ABY7AXU2_9PSEU</name>
<reference evidence="3" key="1">
    <citation type="submission" date="2022-11" db="EMBL/GenBank/DDBJ databases">
        <authorList>
            <person name="Mo P."/>
        </authorList>
    </citation>
    <scope>NUCLEOTIDE SEQUENCE</scope>
    <source>
        <strain evidence="3">HUAS 11-8</strain>
    </source>
</reference>
<dbReference type="RefSeq" id="WP_268754520.1">
    <property type="nucleotide sequence ID" value="NZ_CP113836.1"/>
</dbReference>
<dbReference type="NCBIfam" id="NF033748">
    <property type="entry name" value="class_F_sortase"/>
    <property type="match status" value="1"/>
</dbReference>
<dbReference type="EMBL" id="CP113836">
    <property type="protein sequence ID" value="WAL64293.1"/>
    <property type="molecule type" value="Genomic_DNA"/>
</dbReference>
<dbReference type="InterPro" id="IPR005754">
    <property type="entry name" value="Sortase"/>
</dbReference>
<keyword evidence="2" id="KW-0732">Signal</keyword>
<proteinExistence type="predicted"/>
<dbReference type="InterPro" id="IPR023365">
    <property type="entry name" value="Sortase_dom-sf"/>
</dbReference>
<evidence type="ECO:0000256" key="2">
    <source>
        <dbReference type="SAM" id="SignalP"/>
    </source>
</evidence>
<feature type="signal peptide" evidence="2">
    <location>
        <begin position="1"/>
        <end position="26"/>
    </location>
</feature>
<keyword evidence="4" id="KW-1185">Reference proteome</keyword>
<dbReference type="CDD" id="cd05829">
    <property type="entry name" value="Sortase_F"/>
    <property type="match status" value="1"/>
</dbReference>
<accession>A0ABY7AXU2</accession>
<sequence>MHILFRRGGRALAATLLLSLALTGCASDAKDTPAAPATSVSVTKPYDKLRPTQVKIPKIGADSSLITVAVNKDGEIAVPSVKEPMQAAWYRLSPVPGEVGPSIILGHVDGNHQPGVFFKLKDLAPGDEILVTRSDGRDVRFVVDRTTQVPKDKFPSDAVYGNTDKPELRLITCGGVFDHAEHSYQDNIVVYAKLA</sequence>
<dbReference type="SUPFAM" id="SSF63817">
    <property type="entry name" value="Sortase"/>
    <property type="match status" value="1"/>
</dbReference>
<feature type="chain" id="PRO_5047155248" evidence="2">
    <location>
        <begin position="27"/>
        <end position="195"/>
    </location>
</feature>
<evidence type="ECO:0000313" key="4">
    <source>
        <dbReference type="Proteomes" id="UP001163203"/>
    </source>
</evidence>
<keyword evidence="1" id="KW-0378">Hydrolase</keyword>
<dbReference type="Gene3D" id="2.40.260.10">
    <property type="entry name" value="Sortase"/>
    <property type="match status" value="1"/>
</dbReference>
<gene>
    <name evidence="3" type="ORF">ORV05_25420</name>
</gene>
<dbReference type="InterPro" id="IPR042001">
    <property type="entry name" value="Sortase_F"/>
</dbReference>
<dbReference type="PROSITE" id="PS51257">
    <property type="entry name" value="PROKAR_LIPOPROTEIN"/>
    <property type="match status" value="1"/>
</dbReference>
<organism evidence="3 4">
    <name type="scientific">Amycolatopsis cynarae</name>
    <dbReference type="NCBI Taxonomy" id="2995223"/>
    <lineage>
        <taxon>Bacteria</taxon>
        <taxon>Bacillati</taxon>
        <taxon>Actinomycetota</taxon>
        <taxon>Actinomycetes</taxon>
        <taxon>Pseudonocardiales</taxon>
        <taxon>Pseudonocardiaceae</taxon>
        <taxon>Amycolatopsis</taxon>
    </lineage>
</organism>
<dbReference type="Pfam" id="PF04203">
    <property type="entry name" value="Sortase"/>
    <property type="match status" value="1"/>
</dbReference>
<dbReference type="Proteomes" id="UP001163203">
    <property type="component" value="Chromosome"/>
</dbReference>
<protein>
    <submittedName>
        <fullName evidence="3">Class F sortase</fullName>
    </submittedName>
</protein>
<evidence type="ECO:0000313" key="3">
    <source>
        <dbReference type="EMBL" id="WAL64293.1"/>
    </source>
</evidence>
<evidence type="ECO:0000256" key="1">
    <source>
        <dbReference type="ARBA" id="ARBA00022801"/>
    </source>
</evidence>